<evidence type="ECO:0000313" key="5">
    <source>
        <dbReference type="EMBL" id="GGY08732.1"/>
    </source>
</evidence>
<dbReference type="RefSeq" id="WP_189472442.1">
    <property type="nucleotide sequence ID" value="NZ_BMXS01000031.1"/>
</dbReference>
<dbReference type="Proteomes" id="UP000653056">
    <property type="component" value="Unassembled WGS sequence"/>
</dbReference>
<dbReference type="InterPro" id="IPR050204">
    <property type="entry name" value="AraC_XylS_family_regulators"/>
</dbReference>
<keyword evidence="3" id="KW-0804">Transcription</keyword>
<evidence type="ECO:0000259" key="4">
    <source>
        <dbReference type="PROSITE" id="PS01124"/>
    </source>
</evidence>
<proteinExistence type="predicted"/>
<name>A0ABQ2ZAS4_9GAMM</name>
<sequence length="335" mass="37885">MKHRLYPTFPTLSGNSFESLRQTLEPYHHSLSRPTRRANAPFQWRVDVYNTNGLTVLKARCSDDWSFTYDGNEDNLGLLIPRIGRIEASLGNQTFSVTPGHALLAPTPLLRGMRFFCDNHENSMISLNVAKPIVTTVLDELSCDSMMYELDYNPVIDLSQGIGPTLGLMIRTLIAGICESQTWEHSPQAMKKFIKSVLHLIFENMPDQPAKQDNGQLIDITPRHVKVAIDFMHANLHRPLTVTQIAEIAGVSARALQTGFQRHRNTSPLRYLRNIRLEAVHEELSSPENQLGIGEVALKWGFTHFGRFSAEYKAAYGQYPSETVKRMKHSRKAEA</sequence>
<dbReference type="Gene3D" id="1.10.10.60">
    <property type="entry name" value="Homeodomain-like"/>
    <property type="match status" value="1"/>
</dbReference>
<organism evidence="5 6">
    <name type="scientific">Litchfieldella qijiaojingensis</name>
    <dbReference type="NCBI Taxonomy" id="980347"/>
    <lineage>
        <taxon>Bacteria</taxon>
        <taxon>Pseudomonadati</taxon>
        <taxon>Pseudomonadota</taxon>
        <taxon>Gammaproteobacteria</taxon>
        <taxon>Oceanospirillales</taxon>
        <taxon>Halomonadaceae</taxon>
        <taxon>Litchfieldella</taxon>
    </lineage>
</organism>
<dbReference type="Pfam" id="PF12833">
    <property type="entry name" value="HTH_18"/>
    <property type="match status" value="1"/>
</dbReference>
<dbReference type="SUPFAM" id="SSF46689">
    <property type="entry name" value="Homeodomain-like"/>
    <property type="match status" value="2"/>
</dbReference>
<dbReference type="PANTHER" id="PTHR46796">
    <property type="entry name" value="HTH-TYPE TRANSCRIPTIONAL ACTIVATOR RHAS-RELATED"/>
    <property type="match status" value="1"/>
</dbReference>
<protein>
    <submittedName>
        <fullName evidence="5">AraC family transcriptional regulator</fullName>
    </submittedName>
</protein>
<keyword evidence="1" id="KW-0805">Transcription regulation</keyword>
<dbReference type="PANTHER" id="PTHR46796:SF12">
    <property type="entry name" value="HTH-TYPE DNA-BINDING TRANSCRIPTIONAL ACTIVATOR EUTR"/>
    <property type="match status" value="1"/>
</dbReference>
<evidence type="ECO:0000256" key="1">
    <source>
        <dbReference type="ARBA" id="ARBA00023015"/>
    </source>
</evidence>
<keyword evidence="6" id="KW-1185">Reference proteome</keyword>
<dbReference type="EMBL" id="BMXS01000031">
    <property type="protein sequence ID" value="GGY08732.1"/>
    <property type="molecule type" value="Genomic_DNA"/>
</dbReference>
<keyword evidence="2" id="KW-0238">DNA-binding</keyword>
<evidence type="ECO:0000256" key="3">
    <source>
        <dbReference type="ARBA" id="ARBA00023163"/>
    </source>
</evidence>
<dbReference type="PROSITE" id="PS01124">
    <property type="entry name" value="HTH_ARAC_FAMILY_2"/>
    <property type="match status" value="1"/>
</dbReference>
<evidence type="ECO:0000256" key="2">
    <source>
        <dbReference type="ARBA" id="ARBA00023125"/>
    </source>
</evidence>
<dbReference type="InterPro" id="IPR009057">
    <property type="entry name" value="Homeodomain-like_sf"/>
</dbReference>
<comment type="caution">
    <text evidence="5">The sequence shown here is derived from an EMBL/GenBank/DDBJ whole genome shotgun (WGS) entry which is preliminary data.</text>
</comment>
<accession>A0ABQ2ZAS4</accession>
<dbReference type="SMART" id="SM00342">
    <property type="entry name" value="HTH_ARAC"/>
    <property type="match status" value="1"/>
</dbReference>
<feature type="domain" description="HTH araC/xylS-type" evidence="4">
    <location>
        <begin position="226"/>
        <end position="326"/>
    </location>
</feature>
<gene>
    <name evidence="5" type="ORF">GCM10007160_40160</name>
</gene>
<reference evidence="6" key="1">
    <citation type="journal article" date="2019" name="Int. J. Syst. Evol. Microbiol.">
        <title>The Global Catalogue of Microorganisms (GCM) 10K type strain sequencing project: providing services to taxonomists for standard genome sequencing and annotation.</title>
        <authorList>
            <consortium name="The Broad Institute Genomics Platform"/>
            <consortium name="The Broad Institute Genome Sequencing Center for Infectious Disease"/>
            <person name="Wu L."/>
            <person name="Ma J."/>
        </authorList>
    </citation>
    <scope>NUCLEOTIDE SEQUENCE [LARGE SCALE GENOMIC DNA]</scope>
    <source>
        <strain evidence="6">KCTC 22228</strain>
    </source>
</reference>
<evidence type="ECO:0000313" key="6">
    <source>
        <dbReference type="Proteomes" id="UP000653056"/>
    </source>
</evidence>
<dbReference type="InterPro" id="IPR018060">
    <property type="entry name" value="HTH_AraC"/>
</dbReference>